<keyword evidence="1" id="KW-0732">Signal</keyword>
<dbReference type="STRING" id="1920490.GCA_001895925_03972"/>
<dbReference type="Proteomes" id="UP000238634">
    <property type="component" value="Unassembled WGS sequence"/>
</dbReference>
<evidence type="ECO:0000256" key="1">
    <source>
        <dbReference type="SAM" id="SignalP"/>
    </source>
</evidence>
<comment type="caution">
    <text evidence="2">The sequence shown here is derived from an EMBL/GenBank/DDBJ whole genome shotgun (WGS) entry which is preliminary data.</text>
</comment>
<organism evidence="2 3">
    <name type="scientific">Phormidesmis priestleyi ULC007</name>
    <dbReference type="NCBI Taxonomy" id="1920490"/>
    <lineage>
        <taxon>Bacteria</taxon>
        <taxon>Bacillati</taxon>
        <taxon>Cyanobacteriota</taxon>
        <taxon>Cyanophyceae</taxon>
        <taxon>Leptolyngbyales</taxon>
        <taxon>Leptolyngbyaceae</taxon>
        <taxon>Phormidesmis</taxon>
    </lineage>
</organism>
<dbReference type="RefSeq" id="WP_083582856.1">
    <property type="nucleotide sequence ID" value="NZ_MPPI01000010.1"/>
</dbReference>
<dbReference type="EMBL" id="PVWG01000008">
    <property type="protein sequence ID" value="PSB19922.1"/>
    <property type="molecule type" value="Genomic_DNA"/>
</dbReference>
<proteinExistence type="predicted"/>
<reference evidence="2 3" key="2">
    <citation type="submission" date="2018-03" db="EMBL/GenBank/DDBJ databases">
        <title>The ancient ancestry and fast evolution of plastids.</title>
        <authorList>
            <person name="Moore K.R."/>
            <person name="Magnabosco C."/>
            <person name="Momper L."/>
            <person name="Gold D.A."/>
            <person name="Bosak T."/>
            <person name="Fournier G.P."/>
        </authorList>
    </citation>
    <scope>NUCLEOTIDE SEQUENCE [LARGE SCALE GENOMIC DNA]</scope>
    <source>
        <strain evidence="2 3">ULC007</strain>
    </source>
</reference>
<feature type="chain" id="PRO_5015532025" evidence="1">
    <location>
        <begin position="31"/>
        <end position="189"/>
    </location>
</feature>
<evidence type="ECO:0000313" key="3">
    <source>
        <dbReference type="Proteomes" id="UP000238634"/>
    </source>
</evidence>
<accession>A0A2T1DHF7</accession>
<feature type="signal peptide" evidence="1">
    <location>
        <begin position="1"/>
        <end position="30"/>
    </location>
</feature>
<protein>
    <submittedName>
        <fullName evidence="2">SH3 domain-containing protein</fullName>
    </submittedName>
</protein>
<dbReference type="AlphaFoldDB" id="A0A2T1DHF7"/>
<reference evidence="2 3" key="1">
    <citation type="submission" date="2018-02" db="EMBL/GenBank/DDBJ databases">
        <authorList>
            <person name="Cohen D.B."/>
            <person name="Kent A.D."/>
        </authorList>
    </citation>
    <scope>NUCLEOTIDE SEQUENCE [LARGE SCALE GENOMIC DNA]</scope>
    <source>
        <strain evidence="2 3">ULC007</strain>
    </source>
</reference>
<evidence type="ECO:0000313" key="2">
    <source>
        <dbReference type="EMBL" id="PSB19922.1"/>
    </source>
</evidence>
<sequence>MINIQMKRFNPAIAGLALIAMTGATTPAFAQTPAAAPPLNGQCREAKVSTPIFSQRSSTSSTVSLLATAQRVTLAENAVTDGFILVSTPSKGFVQAVNLRACSGPPPNDKGLCRRVVQPQGLIIRQGPNTTSAIVGGADFNSQVFVTTNPATARTASDGRIWVQIARPAAGWVSNGFQNTAGSNLVFCQ</sequence>
<name>A0A2T1DHF7_9CYAN</name>
<keyword evidence="3" id="KW-1185">Reference proteome</keyword>
<gene>
    <name evidence="2" type="ORF">C7B65_09645</name>
</gene>
<dbReference type="OrthoDB" id="530384at2"/>